<sequence length="116" mass="12778">MIVVAVQTTPRAADLVVYSCSGCRATRCHLFSSFSGDSRSRDLGGLETRQTWSTVVNTGQWIRIRKPSVRKGIVGFEYDIIPLPSYQVDNGFHSYQEDTIVYNALPGNTYGTVGIG</sequence>
<evidence type="ECO:0000313" key="2">
    <source>
        <dbReference type="Proteomes" id="UP001056120"/>
    </source>
</evidence>
<dbReference type="EMBL" id="CM042025">
    <property type="protein sequence ID" value="KAI3807809.1"/>
    <property type="molecule type" value="Genomic_DNA"/>
</dbReference>
<gene>
    <name evidence="1" type="ORF">L1987_23743</name>
</gene>
<dbReference type="Proteomes" id="UP001056120">
    <property type="component" value="Linkage Group LG08"/>
</dbReference>
<keyword evidence="2" id="KW-1185">Reference proteome</keyword>
<accession>A0ACB9IIH3</accession>
<protein>
    <submittedName>
        <fullName evidence="1">Uncharacterized protein</fullName>
    </submittedName>
</protein>
<organism evidence="1 2">
    <name type="scientific">Smallanthus sonchifolius</name>
    <dbReference type="NCBI Taxonomy" id="185202"/>
    <lineage>
        <taxon>Eukaryota</taxon>
        <taxon>Viridiplantae</taxon>
        <taxon>Streptophyta</taxon>
        <taxon>Embryophyta</taxon>
        <taxon>Tracheophyta</taxon>
        <taxon>Spermatophyta</taxon>
        <taxon>Magnoliopsida</taxon>
        <taxon>eudicotyledons</taxon>
        <taxon>Gunneridae</taxon>
        <taxon>Pentapetalae</taxon>
        <taxon>asterids</taxon>
        <taxon>campanulids</taxon>
        <taxon>Asterales</taxon>
        <taxon>Asteraceae</taxon>
        <taxon>Asteroideae</taxon>
        <taxon>Heliantheae alliance</taxon>
        <taxon>Millerieae</taxon>
        <taxon>Smallanthus</taxon>
    </lineage>
</organism>
<reference evidence="1 2" key="2">
    <citation type="journal article" date="2022" name="Mol. Ecol. Resour.">
        <title>The genomes of chicory, endive, great burdock and yacon provide insights into Asteraceae paleo-polyploidization history and plant inulin production.</title>
        <authorList>
            <person name="Fan W."/>
            <person name="Wang S."/>
            <person name="Wang H."/>
            <person name="Wang A."/>
            <person name="Jiang F."/>
            <person name="Liu H."/>
            <person name="Zhao H."/>
            <person name="Xu D."/>
            <person name="Zhang Y."/>
        </authorList>
    </citation>
    <scope>NUCLEOTIDE SEQUENCE [LARGE SCALE GENOMIC DNA]</scope>
    <source>
        <strain evidence="2">cv. Yunnan</strain>
        <tissue evidence="1">Leaves</tissue>
    </source>
</reference>
<evidence type="ECO:0000313" key="1">
    <source>
        <dbReference type="EMBL" id="KAI3807809.1"/>
    </source>
</evidence>
<reference evidence="2" key="1">
    <citation type="journal article" date="2022" name="Mol. Ecol. Resour.">
        <title>The genomes of chicory, endive, great burdock and yacon provide insights into Asteraceae palaeo-polyploidization history and plant inulin production.</title>
        <authorList>
            <person name="Fan W."/>
            <person name="Wang S."/>
            <person name="Wang H."/>
            <person name="Wang A."/>
            <person name="Jiang F."/>
            <person name="Liu H."/>
            <person name="Zhao H."/>
            <person name="Xu D."/>
            <person name="Zhang Y."/>
        </authorList>
    </citation>
    <scope>NUCLEOTIDE SEQUENCE [LARGE SCALE GENOMIC DNA]</scope>
    <source>
        <strain evidence="2">cv. Yunnan</strain>
    </source>
</reference>
<comment type="caution">
    <text evidence="1">The sequence shown here is derived from an EMBL/GenBank/DDBJ whole genome shotgun (WGS) entry which is preliminary data.</text>
</comment>
<proteinExistence type="predicted"/>
<name>A0ACB9IIH3_9ASTR</name>